<feature type="transmembrane region" description="Helical" evidence="6">
    <location>
        <begin position="245"/>
        <end position="264"/>
    </location>
</feature>
<feature type="domain" description="EamA" evidence="7">
    <location>
        <begin position="151"/>
        <end position="283"/>
    </location>
</feature>
<dbReference type="PANTHER" id="PTHR32322">
    <property type="entry name" value="INNER MEMBRANE TRANSPORTER"/>
    <property type="match status" value="1"/>
</dbReference>
<accession>A0ABY4W9U5</accession>
<feature type="transmembrane region" description="Helical" evidence="6">
    <location>
        <begin position="215"/>
        <end position="233"/>
    </location>
</feature>
<dbReference type="Pfam" id="PF00892">
    <property type="entry name" value="EamA"/>
    <property type="match status" value="2"/>
</dbReference>
<dbReference type="InterPro" id="IPR050638">
    <property type="entry name" value="AA-Vitamin_Transporters"/>
</dbReference>
<protein>
    <submittedName>
        <fullName evidence="8">DMT family transporter</fullName>
    </submittedName>
</protein>
<feature type="transmembrane region" description="Helical" evidence="6">
    <location>
        <begin position="122"/>
        <end position="139"/>
    </location>
</feature>
<proteinExistence type="predicted"/>
<feature type="transmembrane region" description="Helical" evidence="6">
    <location>
        <begin position="270"/>
        <end position="288"/>
    </location>
</feature>
<evidence type="ECO:0000256" key="1">
    <source>
        <dbReference type="ARBA" id="ARBA00004651"/>
    </source>
</evidence>
<evidence type="ECO:0000313" key="9">
    <source>
        <dbReference type="Proteomes" id="UP001056291"/>
    </source>
</evidence>
<dbReference type="PANTHER" id="PTHR32322:SF18">
    <property type="entry name" value="S-ADENOSYLMETHIONINE_S-ADENOSYLHOMOCYSTEINE TRANSPORTER"/>
    <property type="match status" value="1"/>
</dbReference>
<evidence type="ECO:0000259" key="7">
    <source>
        <dbReference type="Pfam" id="PF00892"/>
    </source>
</evidence>
<dbReference type="Gene3D" id="1.10.3730.20">
    <property type="match status" value="1"/>
</dbReference>
<reference evidence="8" key="1">
    <citation type="submission" date="2022-06" db="EMBL/GenBank/DDBJ databases">
        <title>Sneathiella actinostolidae sp. nov., isolated from a sea anemonein the Western Pacific Ocean.</title>
        <authorList>
            <person name="Wei M.J."/>
        </authorList>
    </citation>
    <scope>NUCLEOTIDE SEQUENCE</scope>
    <source>
        <strain evidence="8">PHK-P5</strain>
    </source>
</reference>
<dbReference type="SUPFAM" id="SSF103481">
    <property type="entry name" value="Multidrug resistance efflux transporter EmrE"/>
    <property type="match status" value="2"/>
</dbReference>
<name>A0ABY4W9U5_9PROT</name>
<evidence type="ECO:0000313" key="8">
    <source>
        <dbReference type="EMBL" id="USG62672.1"/>
    </source>
</evidence>
<dbReference type="RefSeq" id="WP_251936671.1">
    <property type="nucleotide sequence ID" value="NZ_CP098747.1"/>
</dbReference>
<feature type="transmembrane region" description="Helical" evidence="6">
    <location>
        <begin position="69"/>
        <end position="89"/>
    </location>
</feature>
<feature type="transmembrane region" description="Helical" evidence="6">
    <location>
        <begin position="34"/>
        <end position="57"/>
    </location>
</feature>
<keyword evidence="2" id="KW-1003">Cell membrane</keyword>
<dbReference type="InterPro" id="IPR037185">
    <property type="entry name" value="EmrE-like"/>
</dbReference>
<sequence length="297" mass="32746">MTAPSFYQGLFFGFIAAFFWGTHSVIVRFLTNDLGGLAIACIRLYIAAICLGLFLKIRGYPIRVDVRSPVFWWTTVAATVNFVFFHVGLEYTDAHSAILLENTAPIFVIIGMFLIWRWKIRWAEICAVALVVFGAYYTVRESFGTGGDIVIGDIMEIVAGLVWAVFIVGSSRALSTSSSINERVNFLFGVFLVSAILMTPFLFFSTYHVTLFDGVLLVLLGVFPTAFAFIFWYEAAARVSTVTAALLFSLSIIFTFIFAAIFLGEEIRPDMMIGGALIILGVGISKFSSPQSAAKKT</sequence>
<feature type="transmembrane region" description="Helical" evidence="6">
    <location>
        <begin position="186"/>
        <end position="209"/>
    </location>
</feature>
<evidence type="ECO:0000256" key="6">
    <source>
        <dbReference type="SAM" id="Phobius"/>
    </source>
</evidence>
<dbReference type="EMBL" id="CP098747">
    <property type="protein sequence ID" value="USG62672.1"/>
    <property type="molecule type" value="Genomic_DNA"/>
</dbReference>
<keyword evidence="3 6" id="KW-0812">Transmembrane</keyword>
<gene>
    <name evidence="8" type="ORF">NBZ79_06735</name>
</gene>
<dbReference type="InterPro" id="IPR000620">
    <property type="entry name" value="EamA_dom"/>
</dbReference>
<feature type="domain" description="EamA" evidence="7">
    <location>
        <begin position="9"/>
        <end position="139"/>
    </location>
</feature>
<comment type="subcellular location">
    <subcellularLocation>
        <location evidence="1">Cell membrane</location>
        <topology evidence="1">Multi-pass membrane protein</topology>
    </subcellularLocation>
</comment>
<keyword evidence="5 6" id="KW-0472">Membrane</keyword>
<evidence type="ECO:0000256" key="2">
    <source>
        <dbReference type="ARBA" id="ARBA00022475"/>
    </source>
</evidence>
<organism evidence="8 9">
    <name type="scientific">Sneathiella marina</name>
    <dbReference type="NCBI Taxonomy" id="2950108"/>
    <lineage>
        <taxon>Bacteria</taxon>
        <taxon>Pseudomonadati</taxon>
        <taxon>Pseudomonadota</taxon>
        <taxon>Alphaproteobacteria</taxon>
        <taxon>Sneathiellales</taxon>
        <taxon>Sneathiellaceae</taxon>
        <taxon>Sneathiella</taxon>
    </lineage>
</organism>
<evidence type="ECO:0000256" key="4">
    <source>
        <dbReference type="ARBA" id="ARBA00022989"/>
    </source>
</evidence>
<dbReference type="Proteomes" id="UP001056291">
    <property type="component" value="Chromosome"/>
</dbReference>
<keyword evidence="4 6" id="KW-1133">Transmembrane helix</keyword>
<feature type="transmembrane region" description="Helical" evidence="6">
    <location>
        <begin position="154"/>
        <end position="174"/>
    </location>
</feature>
<evidence type="ECO:0000256" key="5">
    <source>
        <dbReference type="ARBA" id="ARBA00023136"/>
    </source>
</evidence>
<keyword evidence="9" id="KW-1185">Reference proteome</keyword>
<feature type="transmembrane region" description="Helical" evidence="6">
    <location>
        <begin position="95"/>
        <end position="115"/>
    </location>
</feature>
<evidence type="ECO:0000256" key="3">
    <source>
        <dbReference type="ARBA" id="ARBA00022692"/>
    </source>
</evidence>